<dbReference type="EMBL" id="JAWDKC010000013">
    <property type="protein sequence ID" value="MDV0445205.1"/>
    <property type="molecule type" value="Genomic_DNA"/>
</dbReference>
<evidence type="ECO:0000256" key="1">
    <source>
        <dbReference type="SAM" id="MobiDB-lite"/>
    </source>
</evidence>
<proteinExistence type="predicted"/>
<keyword evidence="3" id="KW-1185">Reference proteome</keyword>
<evidence type="ECO:0000313" key="2">
    <source>
        <dbReference type="EMBL" id="MDV0445205.1"/>
    </source>
</evidence>
<evidence type="ECO:0000313" key="3">
    <source>
        <dbReference type="Proteomes" id="UP001272052"/>
    </source>
</evidence>
<comment type="caution">
    <text evidence="2">The sequence shown here is derived from an EMBL/GenBank/DDBJ whole genome shotgun (WGS) entry which is preliminary data.</text>
</comment>
<accession>A0ABU3VPG6</accession>
<dbReference type="RefSeq" id="WP_318785633.1">
    <property type="nucleotide sequence ID" value="NZ_JAWDKC010000013.1"/>
</dbReference>
<gene>
    <name evidence="2" type="ORF">MmiAt1_07620</name>
</gene>
<feature type="region of interest" description="Disordered" evidence="1">
    <location>
        <begin position="87"/>
        <end position="137"/>
    </location>
</feature>
<sequence length="137" mass="15709">MPHFCGSFVRFFAHAQARASPARRTKFMRRLTRPAFRKIRSVFPAPHLTPEIFRLKSDRRQEAEMVRGSCLSYRNTGRRLNLKFAPGNAHPSWPAPIDPAQFKPPLVSQKSTNPGANTKTKFNSKKRKFNSNVKNSK</sequence>
<protein>
    <submittedName>
        <fullName evidence="2">Uncharacterized protein</fullName>
    </submittedName>
</protein>
<name>A0ABU3VPG6_9EURY</name>
<dbReference type="Proteomes" id="UP001272052">
    <property type="component" value="Unassembled WGS sequence"/>
</dbReference>
<organism evidence="2 3">
    <name type="scientific">Methanimicrococcus hacksteinii</name>
    <dbReference type="NCBI Taxonomy" id="3028293"/>
    <lineage>
        <taxon>Archaea</taxon>
        <taxon>Methanobacteriati</taxon>
        <taxon>Methanobacteriota</taxon>
        <taxon>Stenosarchaea group</taxon>
        <taxon>Methanomicrobia</taxon>
        <taxon>Methanosarcinales</taxon>
        <taxon>Methanosarcinaceae</taxon>
        <taxon>Methanimicrococcus</taxon>
    </lineage>
</organism>
<reference evidence="2 3" key="1">
    <citation type="submission" date="2023-06" db="EMBL/GenBank/DDBJ databases">
        <title>Genome sequence of Methanimicrococcus sp. At1.</title>
        <authorList>
            <person name="Protasov E."/>
            <person name="Platt K."/>
            <person name="Poehlein A."/>
            <person name="Daniel R."/>
            <person name="Brune A."/>
        </authorList>
    </citation>
    <scope>NUCLEOTIDE SEQUENCE [LARGE SCALE GENOMIC DNA]</scope>
    <source>
        <strain evidence="2 3">At1</strain>
    </source>
</reference>